<reference evidence="1" key="1">
    <citation type="journal article" date="2023" name="G3 (Bethesda)">
        <title>A reference genome for the long-term kleptoplast-retaining sea slug Elysia crispata morphotype clarki.</title>
        <authorList>
            <person name="Eastman K.E."/>
            <person name="Pendleton A.L."/>
            <person name="Shaikh M.A."/>
            <person name="Suttiyut T."/>
            <person name="Ogas R."/>
            <person name="Tomko P."/>
            <person name="Gavelis G."/>
            <person name="Widhalm J.R."/>
            <person name="Wisecaver J.H."/>
        </authorList>
    </citation>
    <scope>NUCLEOTIDE SEQUENCE</scope>
    <source>
        <strain evidence="1">ECLA1</strain>
    </source>
</reference>
<evidence type="ECO:0000313" key="1">
    <source>
        <dbReference type="EMBL" id="KAK3701163.1"/>
    </source>
</evidence>
<dbReference type="AlphaFoldDB" id="A0AAE1CK07"/>
<dbReference type="EMBL" id="JAWDGP010007897">
    <property type="protein sequence ID" value="KAK3701163.1"/>
    <property type="molecule type" value="Genomic_DNA"/>
</dbReference>
<protein>
    <submittedName>
        <fullName evidence="1">Uncharacterized protein</fullName>
    </submittedName>
</protein>
<accession>A0AAE1CK07</accession>
<proteinExistence type="predicted"/>
<dbReference type="Proteomes" id="UP001283361">
    <property type="component" value="Unassembled WGS sequence"/>
</dbReference>
<sequence length="109" mass="12085">MCNDYDIQDTSQPWGRGLRRLDETMILMVSCIGPGRANLKMLPQQVSLTLPDSTMFSPAISYARRSAFRQIKFYIAGSYYTAATCFAINKSERAGAKHVMHGASLKTTG</sequence>
<comment type="caution">
    <text evidence="1">The sequence shown here is derived from an EMBL/GenBank/DDBJ whole genome shotgun (WGS) entry which is preliminary data.</text>
</comment>
<gene>
    <name evidence="1" type="ORF">RRG08_029635</name>
</gene>
<organism evidence="1 2">
    <name type="scientific">Elysia crispata</name>
    <name type="common">lettuce slug</name>
    <dbReference type="NCBI Taxonomy" id="231223"/>
    <lineage>
        <taxon>Eukaryota</taxon>
        <taxon>Metazoa</taxon>
        <taxon>Spiralia</taxon>
        <taxon>Lophotrochozoa</taxon>
        <taxon>Mollusca</taxon>
        <taxon>Gastropoda</taxon>
        <taxon>Heterobranchia</taxon>
        <taxon>Euthyneura</taxon>
        <taxon>Panpulmonata</taxon>
        <taxon>Sacoglossa</taxon>
        <taxon>Placobranchoidea</taxon>
        <taxon>Plakobranchidae</taxon>
        <taxon>Elysia</taxon>
    </lineage>
</organism>
<evidence type="ECO:0000313" key="2">
    <source>
        <dbReference type="Proteomes" id="UP001283361"/>
    </source>
</evidence>
<name>A0AAE1CK07_9GAST</name>
<keyword evidence="2" id="KW-1185">Reference proteome</keyword>